<dbReference type="GO" id="GO:0016460">
    <property type="term" value="C:myosin II complex"/>
    <property type="evidence" value="ECO:0007669"/>
    <property type="project" value="TreeGrafter"/>
</dbReference>
<keyword evidence="1" id="KW-0175">Coiled coil</keyword>
<feature type="region of interest" description="Disordered" evidence="2">
    <location>
        <begin position="144"/>
        <end position="191"/>
    </location>
</feature>
<dbReference type="GO" id="GO:0005737">
    <property type="term" value="C:cytoplasm"/>
    <property type="evidence" value="ECO:0007669"/>
    <property type="project" value="TreeGrafter"/>
</dbReference>
<feature type="compositionally biased region" description="Acidic residues" evidence="2">
    <location>
        <begin position="1091"/>
        <end position="1107"/>
    </location>
</feature>
<evidence type="ECO:0000256" key="2">
    <source>
        <dbReference type="SAM" id="MobiDB-lite"/>
    </source>
</evidence>
<proteinExistence type="predicted"/>
<feature type="compositionally biased region" description="Basic and acidic residues" evidence="2">
    <location>
        <begin position="1153"/>
        <end position="1172"/>
    </location>
</feature>
<organism evidence="3 4">
    <name type="scientific">Novymonas esmeraldas</name>
    <dbReference type="NCBI Taxonomy" id="1808958"/>
    <lineage>
        <taxon>Eukaryota</taxon>
        <taxon>Discoba</taxon>
        <taxon>Euglenozoa</taxon>
        <taxon>Kinetoplastea</taxon>
        <taxon>Metakinetoplastina</taxon>
        <taxon>Trypanosomatida</taxon>
        <taxon>Trypanosomatidae</taxon>
        <taxon>Novymonas</taxon>
    </lineage>
</organism>
<feature type="compositionally biased region" description="Basic and acidic residues" evidence="2">
    <location>
        <begin position="270"/>
        <end position="283"/>
    </location>
</feature>
<feature type="compositionally biased region" description="Low complexity" evidence="2">
    <location>
        <begin position="17"/>
        <end position="33"/>
    </location>
</feature>
<feature type="compositionally biased region" description="Low complexity" evidence="2">
    <location>
        <begin position="1246"/>
        <end position="1257"/>
    </location>
</feature>
<dbReference type="PANTHER" id="PTHR45615:SF40">
    <property type="entry name" value="MYOSIN HEAVY CHAIN, NON-MUSCLE"/>
    <property type="match status" value="1"/>
</dbReference>
<feature type="compositionally biased region" description="Low complexity" evidence="2">
    <location>
        <begin position="983"/>
        <end position="1000"/>
    </location>
</feature>
<evidence type="ECO:0008006" key="5">
    <source>
        <dbReference type="Google" id="ProtNLM"/>
    </source>
</evidence>
<comment type="caution">
    <text evidence="3">The sequence shown here is derived from an EMBL/GenBank/DDBJ whole genome shotgun (WGS) entry which is preliminary data.</text>
</comment>
<feature type="region of interest" description="Disordered" evidence="2">
    <location>
        <begin position="868"/>
        <end position="900"/>
    </location>
</feature>
<feature type="region of interest" description="Disordered" evidence="2">
    <location>
        <begin position="249"/>
        <end position="283"/>
    </location>
</feature>
<evidence type="ECO:0000256" key="1">
    <source>
        <dbReference type="SAM" id="Coils"/>
    </source>
</evidence>
<feature type="compositionally biased region" description="Basic and acidic residues" evidence="2">
    <location>
        <begin position="150"/>
        <end position="160"/>
    </location>
</feature>
<evidence type="ECO:0000313" key="4">
    <source>
        <dbReference type="Proteomes" id="UP001430356"/>
    </source>
</evidence>
<feature type="region of interest" description="Disordered" evidence="2">
    <location>
        <begin position="1"/>
        <end position="33"/>
    </location>
</feature>
<evidence type="ECO:0000313" key="3">
    <source>
        <dbReference type="EMBL" id="KAK7201570.1"/>
    </source>
</evidence>
<feature type="coiled-coil region" evidence="1">
    <location>
        <begin position="490"/>
        <end position="760"/>
    </location>
</feature>
<feature type="compositionally biased region" description="Low complexity" evidence="2">
    <location>
        <begin position="1183"/>
        <end position="1201"/>
    </location>
</feature>
<feature type="compositionally biased region" description="Basic and acidic residues" evidence="2">
    <location>
        <begin position="167"/>
        <end position="177"/>
    </location>
</feature>
<feature type="compositionally biased region" description="Basic and acidic residues" evidence="2">
    <location>
        <begin position="1108"/>
        <end position="1131"/>
    </location>
</feature>
<dbReference type="GO" id="GO:0051015">
    <property type="term" value="F:actin filament binding"/>
    <property type="evidence" value="ECO:0007669"/>
    <property type="project" value="TreeGrafter"/>
</dbReference>
<feature type="compositionally biased region" description="Basic and acidic residues" evidence="2">
    <location>
        <begin position="1066"/>
        <end position="1076"/>
    </location>
</feature>
<reference evidence="3 4" key="1">
    <citation type="journal article" date="2021" name="MBio">
        <title>A New Model Trypanosomatid, Novymonas esmeraldas: Genomic Perception of Its 'Candidatus Pandoraea novymonadis' Endosymbiont.</title>
        <authorList>
            <person name="Zakharova A."/>
            <person name="Saura A."/>
            <person name="Butenko A."/>
            <person name="Podesvova L."/>
            <person name="Warmusova S."/>
            <person name="Kostygov A.Y."/>
            <person name="Nenarokova A."/>
            <person name="Lukes J."/>
            <person name="Opperdoes F.R."/>
            <person name="Yurchenko V."/>
        </authorList>
    </citation>
    <scope>NUCLEOTIDE SEQUENCE [LARGE SCALE GENOMIC DNA]</scope>
    <source>
        <strain evidence="3 4">E262AT.01</strain>
    </source>
</reference>
<accession>A0AAW0F5W9</accession>
<feature type="region of interest" description="Disordered" evidence="2">
    <location>
        <begin position="1061"/>
        <end position="1265"/>
    </location>
</feature>
<feature type="region of interest" description="Disordered" evidence="2">
    <location>
        <begin position="960"/>
        <end position="1041"/>
    </location>
</feature>
<gene>
    <name evidence="3" type="ORF">NESM_000221400</name>
</gene>
<dbReference type="GO" id="GO:0032982">
    <property type="term" value="C:myosin filament"/>
    <property type="evidence" value="ECO:0007669"/>
    <property type="project" value="TreeGrafter"/>
</dbReference>
<protein>
    <recommendedName>
        <fullName evidence="5">200 kDa antigen p200</fullName>
    </recommendedName>
</protein>
<feature type="coiled-coil region" evidence="1">
    <location>
        <begin position="367"/>
        <end position="436"/>
    </location>
</feature>
<dbReference type="GO" id="GO:0000146">
    <property type="term" value="F:microfilament motor activity"/>
    <property type="evidence" value="ECO:0007669"/>
    <property type="project" value="TreeGrafter"/>
</dbReference>
<name>A0AAW0F5W9_9TRYP</name>
<dbReference type="PANTHER" id="PTHR45615">
    <property type="entry name" value="MYOSIN HEAVY CHAIN, NON-MUSCLE"/>
    <property type="match status" value="1"/>
</dbReference>
<feature type="compositionally biased region" description="Basic and acidic residues" evidence="2">
    <location>
        <begin position="972"/>
        <end position="982"/>
    </location>
</feature>
<feature type="compositionally biased region" description="Basic and acidic residues" evidence="2">
    <location>
        <begin position="798"/>
        <end position="810"/>
    </location>
</feature>
<sequence>MSGTAGVVTPREVASVGHGSSPASRSASAGNSLSSYARWRSMRGADASDRSLPSHPRAADVVATCTATTALASVAEASTSSLPTVLPSPHHHHNRCSLSDALPSVSINDERSPRVGVYVDDGDTHRGTLKDSADSVRWSLISMSSAPGRSRGDASPHKLEQQQPPPHHREAVEREDNGALAPTARVDGTTHTSRTAAIAAAVPRIVEAQTSATEAYAGRWSHELQQSSAAEAELRRLYQTLERELAETRRAHAAAEATHTREMQSLTRQLEQEKAERAKAEQDREDLLMQATTSPSQTPRGGALPGSDLVQRDGHHDHHAAAAAGGAVVSDVFYEKLREREERARARVRREFVRQAQESLYAEQRRCSEAETATEAALRRLAKAEEELAQRQEALQDATSVMEAKDVQLHERAIHIQELEAAVRLLEHQLATDAEAAQHAGDVASTKLHEAAALAALRQAELEAQRVFAHQLQEKLGLTASNLLDRENSEESVLRTVQELQARCRRLEADLESEVRGATALLQQQRQHAEDEARLLQERNSELKRRAGVVEAELAELRTRREYDGNEVAQLRSRYEKALDEGRIEIRSLQLQLERVTEAAQRRRGESATATEIERQQQATLVRQYAAETRAAQEEVSRVKAQLQRESEKHLTTVLELSQQITQLKQANTRLEHAVNVHEHERTGATRLLERARQELSQARDDRQRMGLSLVDLREDSRASSVARSHDGLLRRVAELESVRADLAEKLRRANHVIAELQVTPRASGMQAAGKRGDAGETHRRRHPAPLSIPPTDSFLRMSDDDHNDDDRLSRRQASGDVESIPRNAAGVVHVAPVMRLADGDARAVPATVQDLLEATAEHLQQILRDSAAAPHHQSVHENLPTAPPTLRERRRRSSLQPEEHEALDRVLVSCMAALECCHLKKTTSPFYSSFGDGSGAAAAAAAAALDTAQTSAAEVTIAPAEWATSAPSTTTRDEGHRRHDASFPSSVPAASAAPAPAQALRRRSSQDHSPQAPPARPRRSSQRSTSASAGEESTVAPVGHTALFHPRPLTERGAADAVQLTNGTGRDRPRPDTHKHTGAGRRTSLSGEDQRDELEAEPCWEGEEEREQGQEGRRAEAQVRSRQVAHEPPHLQRPSMDTRAAGAAPPARPRRGGGEREEQRTHRPPFERDSVATRSAPLLEQPRAAPHAPVPAEVRVAAGGEVEGEDDDDGILRWSPIPPATPNGALLATPPLQSASTPASPPPVQQQQQQQQQRQQHLGDATATSLFSNVHHVFPATSETALVIDVHQSTPPPVRRRSNGW</sequence>
<dbReference type="Proteomes" id="UP001430356">
    <property type="component" value="Unassembled WGS sequence"/>
</dbReference>
<keyword evidence="4" id="KW-1185">Reference proteome</keyword>
<dbReference type="EMBL" id="JAECZO010000017">
    <property type="protein sequence ID" value="KAK7201570.1"/>
    <property type="molecule type" value="Genomic_DNA"/>
</dbReference>
<feature type="region of interest" description="Disordered" evidence="2">
    <location>
        <begin position="761"/>
        <end position="821"/>
    </location>
</feature>